<reference evidence="10" key="1">
    <citation type="journal article" date="2023" name="Mol. Biol. Evol.">
        <title>Third-Generation Sequencing Reveals the Adaptive Role of the Epigenome in Three Deep-Sea Polychaetes.</title>
        <authorList>
            <person name="Perez M."/>
            <person name="Aroh O."/>
            <person name="Sun Y."/>
            <person name="Lan Y."/>
            <person name="Juniper S.K."/>
            <person name="Young C.R."/>
            <person name="Angers B."/>
            <person name="Qian P.Y."/>
        </authorList>
    </citation>
    <scope>NUCLEOTIDE SEQUENCE</scope>
    <source>
        <strain evidence="10">R07B-5</strain>
    </source>
</reference>
<evidence type="ECO:0000313" key="11">
    <source>
        <dbReference type="Proteomes" id="UP001209878"/>
    </source>
</evidence>
<dbReference type="GO" id="GO:0015269">
    <property type="term" value="F:calcium-activated potassium channel activity"/>
    <property type="evidence" value="ECO:0007669"/>
    <property type="project" value="InterPro"/>
</dbReference>
<evidence type="ECO:0000256" key="5">
    <source>
        <dbReference type="ARBA" id="ARBA00023065"/>
    </source>
</evidence>
<evidence type="ECO:0000256" key="4">
    <source>
        <dbReference type="ARBA" id="ARBA00022989"/>
    </source>
</evidence>
<proteinExistence type="predicted"/>
<dbReference type="Pfam" id="PF03185">
    <property type="entry name" value="CaKB"/>
    <property type="match status" value="1"/>
</dbReference>
<keyword evidence="4 9" id="KW-1133">Transmembrane helix</keyword>
<dbReference type="AlphaFoldDB" id="A0AAD9N6F1"/>
<dbReference type="InterPro" id="IPR003930">
    <property type="entry name" value="K_chnl_Ca-activ_BK_bsu"/>
</dbReference>
<dbReference type="GO" id="GO:0008076">
    <property type="term" value="C:voltage-gated potassium channel complex"/>
    <property type="evidence" value="ECO:0007669"/>
    <property type="project" value="TreeGrafter"/>
</dbReference>
<dbReference type="EMBL" id="JAODUO010001899">
    <property type="protein sequence ID" value="KAK2157208.1"/>
    <property type="molecule type" value="Genomic_DNA"/>
</dbReference>
<keyword evidence="3 9" id="KW-0812">Transmembrane</keyword>
<keyword evidence="5" id="KW-0406">Ion transport</keyword>
<dbReference type="GO" id="GO:0015459">
    <property type="term" value="F:potassium channel regulator activity"/>
    <property type="evidence" value="ECO:0007669"/>
    <property type="project" value="TreeGrafter"/>
</dbReference>
<sequence length="286" mass="31703">MKRLEKTLRLVPAVGKRHCCQTSGGYADVFVTNVTNHFRSRTTTFDRYTRQLSINAVTRSTRVGKKKPIHEVINERNVQIPQVWNNVIALDENKADLASVLSENIVTTVDNTQTPTAESHCQYHCCSRPLMGLERERRGRGGMEGRREAGCSLRVCYGDSAFNRREIADFQKRIGHRGATVACYYDPEHVSSGAVLHVIPAGSHVLHALLWPTAASVVGVAACVVFCRWCRRQESASARKTSHVALRTTTTTTTTITLGGPDTPLETTRVVFDDCRTPSCDSTVDQ</sequence>
<accession>A0AAD9N6F1</accession>
<comment type="subcellular location">
    <subcellularLocation>
        <location evidence="1">Membrane</location>
        <topology evidence="1">Multi-pass membrane protein</topology>
    </subcellularLocation>
</comment>
<keyword evidence="7" id="KW-0325">Glycoprotein</keyword>
<evidence type="ECO:0000256" key="9">
    <source>
        <dbReference type="SAM" id="Phobius"/>
    </source>
</evidence>
<evidence type="ECO:0000256" key="6">
    <source>
        <dbReference type="ARBA" id="ARBA00023136"/>
    </source>
</evidence>
<keyword evidence="2" id="KW-0813">Transport</keyword>
<evidence type="ECO:0000256" key="7">
    <source>
        <dbReference type="ARBA" id="ARBA00023180"/>
    </source>
</evidence>
<comment type="caution">
    <text evidence="10">The sequence shown here is derived from an EMBL/GenBank/DDBJ whole genome shotgun (WGS) entry which is preliminary data.</text>
</comment>
<gene>
    <name evidence="10" type="ORF">NP493_1867g00004</name>
</gene>
<dbReference type="Proteomes" id="UP001209878">
    <property type="component" value="Unassembled WGS sequence"/>
</dbReference>
<evidence type="ECO:0000256" key="2">
    <source>
        <dbReference type="ARBA" id="ARBA00022448"/>
    </source>
</evidence>
<dbReference type="GO" id="GO:0005513">
    <property type="term" value="P:detection of calcium ion"/>
    <property type="evidence" value="ECO:0007669"/>
    <property type="project" value="TreeGrafter"/>
</dbReference>
<protein>
    <submittedName>
        <fullName evidence="10">Uncharacterized protein</fullName>
    </submittedName>
</protein>
<evidence type="ECO:0000256" key="1">
    <source>
        <dbReference type="ARBA" id="ARBA00004141"/>
    </source>
</evidence>
<keyword evidence="8" id="KW-0407">Ion channel</keyword>
<feature type="transmembrane region" description="Helical" evidence="9">
    <location>
        <begin position="209"/>
        <end position="230"/>
    </location>
</feature>
<evidence type="ECO:0000256" key="8">
    <source>
        <dbReference type="ARBA" id="ARBA00023303"/>
    </source>
</evidence>
<evidence type="ECO:0000256" key="3">
    <source>
        <dbReference type="ARBA" id="ARBA00022692"/>
    </source>
</evidence>
<dbReference type="PANTHER" id="PTHR10258">
    <property type="entry name" value="CALCIUM-ACTIVATED POTASSIUM CHANNEL SUBUNIT BETA"/>
    <property type="match status" value="1"/>
</dbReference>
<keyword evidence="6 9" id="KW-0472">Membrane</keyword>
<organism evidence="10 11">
    <name type="scientific">Ridgeia piscesae</name>
    <name type="common">Tubeworm</name>
    <dbReference type="NCBI Taxonomy" id="27915"/>
    <lineage>
        <taxon>Eukaryota</taxon>
        <taxon>Metazoa</taxon>
        <taxon>Spiralia</taxon>
        <taxon>Lophotrochozoa</taxon>
        <taxon>Annelida</taxon>
        <taxon>Polychaeta</taxon>
        <taxon>Sedentaria</taxon>
        <taxon>Canalipalpata</taxon>
        <taxon>Sabellida</taxon>
        <taxon>Siboglinidae</taxon>
        <taxon>Ridgeia</taxon>
    </lineage>
</organism>
<evidence type="ECO:0000313" key="10">
    <source>
        <dbReference type="EMBL" id="KAK2157208.1"/>
    </source>
</evidence>
<keyword evidence="11" id="KW-1185">Reference proteome</keyword>
<dbReference type="PANTHER" id="PTHR10258:SF8">
    <property type="entry name" value="CALCIUM-ACTIVATED POTASSIUM CHANNEL BK ALPHA SUBUNIT DOMAIN-CONTAINING PROTEIN"/>
    <property type="match status" value="1"/>
</dbReference>
<name>A0AAD9N6F1_RIDPI</name>